<dbReference type="RefSeq" id="WP_015934653.1">
    <property type="nucleotide sequence ID" value="NC_011891.1"/>
</dbReference>
<dbReference type="HOGENOM" id="CLU_029425_5_4_7"/>
<dbReference type="Proteomes" id="UP000007089">
    <property type="component" value="Chromosome"/>
</dbReference>
<feature type="compositionally biased region" description="Low complexity" evidence="1">
    <location>
        <begin position="282"/>
        <end position="291"/>
    </location>
</feature>
<dbReference type="EMBL" id="CP001359">
    <property type="protein sequence ID" value="ACL66863.1"/>
    <property type="molecule type" value="Genomic_DNA"/>
</dbReference>
<dbReference type="AlphaFoldDB" id="B8J5K1"/>
<gene>
    <name evidence="4" type="ordered locus">A2cp1_3533</name>
</gene>
<dbReference type="GO" id="GO:0004222">
    <property type="term" value="F:metalloendopeptidase activity"/>
    <property type="evidence" value="ECO:0007669"/>
    <property type="project" value="TreeGrafter"/>
</dbReference>
<dbReference type="SUPFAM" id="SSF51261">
    <property type="entry name" value="Duplicated hybrid motif"/>
    <property type="match status" value="1"/>
</dbReference>
<evidence type="ECO:0000256" key="1">
    <source>
        <dbReference type="SAM" id="MobiDB-lite"/>
    </source>
</evidence>
<keyword evidence="5" id="KW-1185">Reference proteome</keyword>
<dbReference type="InterPro" id="IPR050570">
    <property type="entry name" value="Cell_wall_metabolism_enzyme"/>
</dbReference>
<organism evidence="4 5">
    <name type="scientific">Anaeromyxobacter dehalogenans (strain ATCC BAA-258 / DSM 21875 / 2CP-1)</name>
    <dbReference type="NCBI Taxonomy" id="455488"/>
    <lineage>
        <taxon>Bacteria</taxon>
        <taxon>Pseudomonadati</taxon>
        <taxon>Myxococcota</taxon>
        <taxon>Myxococcia</taxon>
        <taxon>Myxococcales</taxon>
        <taxon>Cystobacterineae</taxon>
        <taxon>Anaeromyxobacteraceae</taxon>
        <taxon>Anaeromyxobacter</taxon>
    </lineage>
</organism>
<evidence type="ECO:0000256" key="2">
    <source>
        <dbReference type="SAM" id="SignalP"/>
    </source>
</evidence>
<sequence>MPLAPLLALLAAAAPSLTLAPEAARPGDAVLVRVAGTGREAPRGTLGGRPLTFWRAGAEWRALAALPIETPAGELPAEAEAGGAALRATLRIVEPRFASRALTLAPKYVEPPEAVKARIAADRKAFADAYARPFEPPAFARPFALPRRAPTSGRYGDQRVLNGEKPSVHYGLDLTGPRGAPVAAANAGRVVLVRDAYLSGRSVVLWHGAGIYTLYFHLDRVDVRAGQVVRRGQRIGRLGSTGRSTGPHLHWSVRVDGLLVDPESLVAIDFARGVAPARAPAPAPAVASPAAVPTPTPAPAAVAAPATPIAPAAAGTPAAQP</sequence>
<dbReference type="Gene3D" id="2.70.70.10">
    <property type="entry name" value="Glucose Permease (Domain IIA)"/>
    <property type="match status" value="1"/>
</dbReference>
<proteinExistence type="predicted"/>
<accession>B8J5K1</accession>
<feature type="domain" description="M23ase beta-sheet core" evidence="3">
    <location>
        <begin position="168"/>
        <end position="262"/>
    </location>
</feature>
<dbReference type="PANTHER" id="PTHR21666:SF290">
    <property type="entry name" value="PEPTIDASE M23 DOMAIN PROTEIN"/>
    <property type="match status" value="1"/>
</dbReference>
<protein>
    <submittedName>
        <fullName evidence="4">Peptidase M23</fullName>
    </submittedName>
</protein>
<dbReference type="InterPro" id="IPR016047">
    <property type="entry name" value="M23ase_b-sheet_dom"/>
</dbReference>
<dbReference type="KEGG" id="acp:A2cp1_3533"/>
<evidence type="ECO:0000313" key="5">
    <source>
        <dbReference type="Proteomes" id="UP000007089"/>
    </source>
</evidence>
<dbReference type="Gene3D" id="2.60.40.1590">
    <property type="entry name" value="Peptidoglycan hydrolase domains"/>
    <property type="match status" value="1"/>
</dbReference>
<evidence type="ECO:0000313" key="4">
    <source>
        <dbReference type="EMBL" id="ACL66863.1"/>
    </source>
</evidence>
<feature type="signal peptide" evidence="2">
    <location>
        <begin position="1"/>
        <end position="20"/>
    </location>
</feature>
<reference evidence="4" key="1">
    <citation type="submission" date="2009-01" db="EMBL/GenBank/DDBJ databases">
        <title>Complete sequence of Anaeromyxobacter dehalogenans 2CP-1.</title>
        <authorList>
            <consortium name="US DOE Joint Genome Institute"/>
            <person name="Lucas S."/>
            <person name="Copeland A."/>
            <person name="Lapidus A."/>
            <person name="Glavina del Rio T."/>
            <person name="Dalin E."/>
            <person name="Tice H."/>
            <person name="Bruce D."/>
            <person name="Goodwin L."/>
            <person name="Pitluck S."/>
            <person name="Saunders E."/>
            <person name="Brettin T."/>
            <person name="Detter J.C."/>
            <person name="Han C."/>
            <person name="Larimer F."/>
            <person name="Land M."/>
            <person name="Hauser L."/>
            <person name="Kyrpides N."/>
            <person name="Ovchinnikova G."/>
            <person name="Beliaev A.S."/>
            <person name="Richardson P."/>
        </authorList>
    </citation>
    <scope>NUCLEOTIDE SEQUENCE</scope>
    <source>
        <strain evidence="4">2CP-1</strain>
    </source>
</reference>
<feature type="chain" id="PRO_5002874893" evidence="2">
    <location>
        <begin position="21"/>
        <end position="321"/>
    </location>
</feature>
<dbReference type="CDD" id="cd12797">
    <property type="entry name" value="M23_peptidase"/>
    <property type="match status" value="1"/>
</dbReference>
<dbReference type="PANTHER" id="PTHR21666">
    <property type="entry name" value="PEPTIDASE-RELATED"/>
    <property type="match status" value="1"/>
</dbReference>
<dbReference type="Pfam" id="PF01551">
    <property type="entry name" value="Peptidase_M23"/>
    <property type="match status" value="1"/>
</dbReference>
<feature type="region of interest" description="Disordered" evidence="1">
    <location>
        <begin position="282"/>
        <end position="302"/>
    </location>
</feature>
<keyword evidence="2" id="KW-0732">Signal</keyword>
<name>B8J5K1_ANAD2</name>
<dbReference type="InterPro" id="IPR011055">
    <property type="entry name" value="Dup_hybrid_motif"/>
</dbReference>
<evidence type="ECO:0000259" key="3">
    <source>
        <dbReference type="Pfam" id="PF01551"/>
    </source>
</evidence>